<reference evidence="9 10" key="1">
    <citation type="submission" date="2024-03" db="EMBL/GenBank/DDBJ databases">
        <title>Human intestinal bacterial collection.</title>
        <authorList>
            <person name="Pauvert C."/>
            <person name="Hitch T.C.A."/>
            <person name="Clavel T."/>
        </authorList>
    </citation>
    <scope>NUCLEOTIDE SEQUENCE [LARGE SCALE GENOMIC DNA]</scope>
    <source>
        <strain evidence="9 10">CLA-JM-H11</strain>
    </source>
</reference>
<evidence type="ECO:0000256" key="5">
    <source>
        <dbReference type="ARBA" id="ARBA00022692"/>
    </source>
</evidence>
<protein>
    <submittedName>
        <fullName evidence="9">AzlC family ABC transporter permease</fullName>
    </submittedName>
</protein>
<keyword evidence="3" id="KW-0813">Transport</keyword>
<evidence type="ECO:0000313" key="9">
    <source>
        <dbReference type="EMBL" id="MEQ2518875.1"/>
    </source>
</evidence>
<feature type="transmembrane region" description="Helical" evidence="8">
    <location>
        <begin position="189"/>
        <end position="217"/>
    </location>
</feature>
<keyword evidence="5 8" id="KW-0812">Transmembrane</keyword>
<dbReference type="InterPro" id="IPR011606">
    <property type="entry name" value="Brnchd-chn_aa_trnsp_permease"/>
</dbReference>
<keyword evidence="10" id="KW-1185">Reference proteome</keyword>
<feature type="transmembrane region" description="Helical" evidence="8">
    <location>
        <begin position="69"/>
        <end position="88"/>
    </location>
</feature>
<keyword evidence="4" id="KW-1003">Cell membrane</keyword>
<dbReference type="RefSeq" id="WP_349214002.1">
    <property type="nucleotide sequence ID" value="NZ_JBBMFA010000015.1"/>
</dbReference>
<dbReference type="PANTHER" id="PTHR34979">
    <property type="entry name" value="INNER MEMBRANE PROTEIN YGAZ"/>
    <property type="match status" value="1"/>
</dbReference>
<dbReference type="PANTHER" id="PTHR34979:SF1">
    <property type="entry name" value="INNER MEMBRANE PROTEIN YGAZ"/>
    <property type="match status" value="1"/>
</dbReference>
<evidence type="ECO:0000256" key="3">
    <source>
        <dbReference type="ARBA" id="ARBA00022448"/>
    </source>
</evidence>
<feature type="transmembrane region" description="Helical" evidence="8">
    <location>
        <begin position="127"/>
        <end position="153"/>
    </location>
</feature>
<evidence type="ECO:0000256" key="4">
    <source>
        <dbReference type="ARBA" id="ARBA00022475"/>
    </source>
</evidence>
<evidence type="ECO:0000256" key="1">
    <source>
        <dbReference type="ARBA" id="ARBA00004651"/>
    </source>
</evidence>
<gene>
    <name evidence="9" type="ORF">WMO24_00220</name>
</gene>
<comment type="subcellular location">
    <subcellularLocation>
        <location evidence="1">Cell membrane</location>
        <topology evidence="1">Multi-pass membrane protein</topology>
    </subcellularLocation>
</comment>
<comment type="caution">
    <text evidence="9">The sequence shown here is derived from an EMBL/GenBank/DDBJ whole genome shotgun (WGS) entry which is preliminary data.</text>
</comment>
<feature type="transmembrane region" description="Helical" evidence="8">
    <location>
        <begin position="12"/>
        <end position="30"/>
    </location>
</feature>
<organism evidence="9 10">
    <name type="scientific">Ruthenibacterium intestinale</name>
    <dbReference type="NCBI Taxonomy" id="3133163"/>
    <lineage>
        <taxon>Bacteria</taxon>
        <taxon>Bacillati</taxon>
        <taxon>Bacillota</taxon>
        <taxon>Clostridia</taxon>
        <taxon>Eubacteriales</taxon>
        <taxon>Oscillospiraceae</taxon>
        <taxon>Ruthenibacterium</taxon>
    </lineage>
</organism>
<dbReference type="EMBL" id="JBBMFA010000015">
    <property type="protein sequence ID" value="MEQ2518875.1"/>
    <property type="molecule type" value="Genomic_DNA"/>
</dbReference>
<accession>A0ABV1GAL1</accession>
<name>A0ABV1GAL1_9FIRM</name>
<evidence type="ECO:0000256" key="8">
    <source>
        <dbReference type="SAM" id="Phobius"/>
    </source>
</evidence>
<proteinExistence type="inferred from homology"/>
<evidence type="ECO:0000256" key="2">
    <source>
        <dbReference type="ARBA" id="ARBA00010735"/>
    </source>
</evidence>
<evidence type="ECO:0000256" key="7">
    <source>
        <dbReference type="ARBA" id="ARBA00023136"/>
    </source>
</evidence>
<evidence type="ECO:0000313" key="10">
    <source>
        <dbReference type="Proteomes" id="UP001477672"/>
    </source>
</evidence>
<dbReference type="Proteomes" id="UP001477672">
    <property type="component" value="Unassembled WGS sequence"/>
</dbReference>
<comment type="similarity">
    <text evidence="2">Belongs to the AzlC family.</text>
</comment>
<keyword evidence="6 8" id="KW-1133">Transmembrane helix</keyword>
<dbReference type="Pfam" id="PF03591">
    <property type="entry name" value="AzlC"/>
    <property type="match status" value="1"/>
</dbReference>
<keyword evidence="7 8" id="KW-0472">Membrane</keyword>
<evidence type="ECO:0000256" key="6">
    <source>
        <dbReference type="ARBA" id="ARBA00022989"/>
    </source>
</evidence>
<sequence>MDAKTLRAAFPHTIPVLTGYLFLGFAYGLLMRNAGYPVWLAVLCSLAVYAGAAQYAAVPMLGVFDPAGTFLLTLMLNARHVFYGLSMLERYREAGKSKPYLIFSLTDETYSILVSTSPPSGVEARRFWLAVSALNQMYWVVASAAGALLGAALPFDTRGVDFVMTALFVTMFTEQWLQTREHRPALIGLGASVLCLVLFQTNFIVPAMAMIVVLLLVGQNHMEGGAEA</sequence>
<feature type="transmembrane region" description="Helical" evidence="8">
    <location>
        <begin position="37"/>
        <end position="57"/>
    </location>
</feature>